<reference evidence="2" key="1">
    <citation type="submission" date="2022-07" db="EMBL/GenBank/DDBJ databases">
        <title>Genome Sequence of Xylaria arbuscula.</title>
        <authorList>
            <person name="Buettner E."/>
        </authorList>
    </citation>
    <scope>NUCLEOTIDE SEQUENCE</scope>
    <source>
        <strain evidence="2">VT107</strain>
    </source>
</reference>
<name>A0A9W8N4J2_9PEZI</name>
<dbReference type="VEuPathDB" id="FungiDB:F4678DRAFT_378842"/>
<dbReference type="Proteomes" id="UP001148614">
    <property type="component" value="Unassembled WGS sequence"/>
</dbReference>
<evidence type="ECO:0000313" key="2">
    <source>
        <dbReference type="EMBL" id="KAJ3554143.1"/>
    </source>
</evidence>
<sequence length="316" mass="35121">MESRGGVMDVNPSRKLAIPRRSASASYPCNPSSELTLEHEQKIDDIADELKSIKALLQSFPVSQDRDKTVLRVSEPRVVEPLTPSDSYVDTLRASAKFDHSSQVNEFVRTVAEDRALRECPGAEESDILASLRRLARALEEPNVTRGASFLGVEDVKSPDRGSMPPLEVAVLALRWAKGQPANPPYSLSRILPLERFTDICQKVYFAVEDYSQFDFILANCYLSYVFSEYVAVTGKHRYKEYHSQCRLNAQVALSQLPLLLPATTEAVATLAFGVGVICHRKLESDACLDIHLKCGKPLPDTRAPPSVQPATKQYR</sequence>
<feature type="region of interest" description="Disordered" evidence="1">
    <location>
        <begin position="1"/>
        <end position="32"/>
    </location>
</feature>
<protein>
    <submittedName>
        <fullName evidence="2">Uncharacterized protein</fullName>
    </submittedName>
</protein>
<gene>
    <name evidence="2" type="ORF">NPX13_g10695</name>
</gene>
<feature type="compositionally biased region" description="Polar residues" evidence="1">
    <location>
        <begin position="23"/>
        <end position="32"/>
    </location>
</feature>
<evidence type="ECO:0000256" key="1">
    <source>
        <dbReference type="SAM" id="MobiDB-lite"/>
    </source>
</evidence>
<evidence type="ECO:0000313" key="3">
    <source>
        <dbReference type="Proteomes" id="UP001148614"/>
    </source>
</evidence>
<keyword evidence="3" id="KW-1185">Reference proteome</keyword>
<organism evidence="2 3">
    <name type="scientific">Xylaria arbuscula</name>
    <dbReference type="NCBI Taxonomy" id="114810"/>
    <lineage>
        <taxon>Eukaryota</taxon>
        <taxon>Fungi</taxon>
        <taxon>Dikarya</taxon>
        <taxon>Ascomycota</taxon>
        <taxon>Pezizomycotina</taxon>
        <taxon>Sordariomycetes</taxon>
        <taxon>Xylariomycetidae</taxon>
        <taxon>Xylariales</taxon>
        <taxon>Xylariaceae</taxon>
        <taxon>Xylaria</taxon>
    </lineage>
</organism>
<proteinExistence type="predicted"/>
<comment type="caution">
    <text evidence="2">The sequence shown here is derived from an EMBL/GenBank/DDBJ whole genome shotgun (WGS) entry which is preliminary data.</text>
</comment>
<accession>A0A9W8N4J2</accession>
<dbReference type="EMBL" id="JANPWZ010003129">
    <property type="protein sequence ID" value="KAJ3554143.1"/>
    <property type="molecule type" value="Genomic_DNA"/>
</dbReference>
<dbReference type="AlphaFoldDB" id="A0A9W8N4J2"/>